<gene>
    <name evidence="1" type="ORF">SAPINGB_P001129</name>
</gene>
<dbReference type="RefSeq" id="XP_031851743.1">
    <property type="nucleotide sequence ID" value="XM_031995852.1"/>
</dbReference>
<sequence length="83" mass="8094">MACKCSMKKAAAAAAAAPTQSTSTLAPSKCAANVDGPSHTSIKHGAGCSCCSGASGCVCHPLAAKAYITGCPCCSDFAQPSRI</sequence>
<dbReference type="GeneID" id="43579952"/>
<evidence type="ECO:0000313" key="1">
    <source>
        <dbReference type="EMBL" id="VVT46268.1"/>
    </source>
</evidence>
<protein>
    <submittedName>
        <fullName evidence="1">Uncharacterized protein</fullName>
    </submittedName>
</protein>
<name>A0A5E8B466_9ASCO</name>
<dbReference type="AlphaFoldDB" id="A0A5E8B466"/>
<accession>A0A5E8B466</accession>
<keyword evidence="2" id="KW-1185">Reference proteome</keyword>
<reference evidence="1 2" key="1">
    <citation type="submission" date="2019-09" db="EMBL/GenBank/DDBJ databases">
        <authorList>
            <person name="Brejova B."/>
        </authorList>
    </citation>
    <scope>NUCLEOTIDE SEQUENCE [LARGE SCALE GENOMIC DNA]</scope>
</reference>
<proteinExistence type="predicted"/>
<organism evidence="1 2">
    <name type="scientific">Magnusiomyces paraingens</name>
    <dbReference type="NCBI Taxonomy" id="2606893"/>
    <lineage>
        <taxon>Eukaryota</taxon>
        <taxon>Fungi</taxon>
        <taxon>Dikarya</taxon>
        <taxon>Ascomycota</taxon>
        <taxon>Saccharomycotina</taxon>
        <taxon>Dipodascomycetes</taxon>
        <taxon>Dipodascales</taxon>
        <taxon>Dipodascaceae</taxon>
        <taxon>Magnusiomyces</taxon>
    </lineage>
</organism>
<dbReference type="Proteomes" id="UP000398389">
    <property type="component" value="Unassembled WGS sequence"/>
</dbReference>
<evidence type="ECO:0000313" key="2">
    <source>
        <dbReference type="Proteomes" id="UP000398389"/>
    </source>
</evidence>
<dbReference type="EMBL" id="CABVLU010000001">
    <property type="protein sequence ID" value="VVT46268.1"/>
    <property type="molecule type" value="Genomic_DNA"/>
</dbReference>